<feature type="domain" description="SKP1 component POZ" evidence="4">
    <location>
        <begin position="1"/>
        <end position="63"/>
    </location>
</feature>
<dbReference type="AlphaFoldDB" id="B8BX43"/>
<dbReference type="SUPFAM" id="SSF54695">
    <property type="entry name" value="POZ domain"/>
    <property type="match status" value="1"/>
</dbReference>
<dbReference type="EMBL" id="CM000640">
    <property type="protein sequence ID" value="EED94142.1"/>
    <property type="molecule type" value="Genomic_DNA"/>
</dbReference>
<protein>
    <submittedName>
        <fullName evidence="5">Uncharacterized protein</fullName>
    </submittedName>
</protein>
<gene>
    <name evidence="5" type="ORF">THAPSDRAFT_261689</name>
</gene>
<dbReference type="InterPro" id="IPR011333">
    <property type="entry name" value="SKP1/BTB/POZ_sf"/>
</dbReference>
<dbReference type="InterPro" id="IPR016073">
    <property type="entry name" value="Skp1_comp_POZ"/>
</dbReference>
<dbReference type="Pfam" id="PF03931">
    <property type="entry name" value="Skp1_POZ"/>
    <property type="match status" value="1"/>
</dbReference>
<evidence type="ECO:0000259" key="3">
    <source>
        <dbReference type="Pfam" id="PF01466"/>
    </source>
</evidence>
<dbReference type="InterPro" id="IPR016897">
    <property type="entry name" value="SKP1"/>
</dbReference>
<dbReference type="KEGG" id="tps:THAPSDRAFT_261689"/>
<dbReference type="GO" id="GO:0097602">
    <property type="term" value="F:cullin family protein binding"/>
    <property type="evidence" value="ECO:0000318"/>
    <property type="project" value="GO_Central"/>
</dbReference>
<dbReference type="FunFam" id="3.30.710.10:FF:000306">
    <property type="entry name" value="Putative skp1 protein"/>
    <property type="match status" value="1"/>
</dbReference>
<dbReference type="Proteomes" id="UP000001449">
    <property type="component" value="Chromosome 3"/>
</dbReference>
<dbReference type="SUPFAM" id="SSF81382">
    <property type="entry name" value="Skp1 dimerisation domain-like"/>
    <property type="match status" value="1"/>
</dbReference>
<evidence type="ECO:0000256" key="2">
    <source>
        <dbReference type="ARBA" id="ARBA00022786"/>
    </source>
</evidence>
<dbReference type="eggNOG" id="KOG1724">
    <property type="taxonomic scope" value="Eukaryota"/>
</dbReference>
<dbReference type="GeneID" id="7441757"/>
<dbReference type="Pfam" id="PF01466">
    <property type="entry name" value="Skp1"/>
    <property type="match status" value="1"/>
</dbReference>
<feature type="non-terminal residue" evidence="5">
    <location>
        <position position="1"/>
    </location>
</feature>
<evidence type="ECO:0000313" key="6">
    <source>
        <dbReference type="Proteomes" id="UP000001449"/>
    </source>
</evidence>
<evidence type="ECO:0000256" key="1">
    <source>
        <dbReference type="ARBA" id="ARBA00009993"/>
    </source>
</evidence>
<reference evidence="5 6" key="1">
    <citation type="journal article" date="2004" name="Science">
        <title>The genome of the diatom Thalassiosira pseudonana: ecology, evolution, and metabolism.</title>
        <authorList>
            <person name="Armbrust E.V."/>
            <person name="Berges J.A."/>
            <person name="Bowler C."/>
            <person name="Green B.R."/>
            <person name="Martinez D."/>
            <person name="Putnam N.H."/>
            <person name="Zhou S."/>
            <person name="Allen A.E."/>
            <person name="Apt K.E."/>
            <person name="Bechner M."/>
            <person name="Brzezinski M.A."/>
            <person name="Chaal B.K."/>
            <person name="Chiovitti A."/>
            <person name="Davis A.K."/>
            <person name="Demarest M.S."/>
            <person name="Detter J.C."/>
            <person name="Glavina T."/>
            <person name="Goodstein D."/>
            <person name="Hadi M.Z."/>
            <person name="Hellsten U."/>
            <person name="Hildebrand M."/>
            <person name="Jenkins B.D."/>
            <person name="Jurka J."/>
            <person name="Kapitonov V.V."/>
            <person name="Kroger N."/>
            <person name="Lau W.W."/>
            <person name="Lane T.W."/>
            <person name="Larimer F.W."/>
            <person name="Lippmeier J.C."/>
            <person name="Lucas S."/>
            <person name="Medina M."/>
            <person name="Montsant A."/>
            <person name="Obornik M."/>
            <person name="Parker M.S."/>
            <person name="Palenik B."/>
            <person name="Pazour G.J."/>
            <person name="Richardson P.M."/>
            <person name="Rynearson T.A."/>
            <person name="Saito M.A."/>
            <person name="Schwartz D.C."/>
            <person name="Thamatrakoln K."/>
            <person name="Valentin K."/>
            <person name="Vardi A."/>
            <person name="Wilkerson F.P."/>
            <person name="Rokhsar D.S."/>
        </authorList>
    </citation>
    <scope>NUCLEOTIDE SEQUENCE [LARGE SCALE GENOMIC DNA]</scope>
    <source>
        <strain evidence="5 6">CCMP1335</strain>
    </source>
</reference>
<keyword evidence="6" id="KW-1185">Reference proteome</keyword>
<dbReference type="InterPro" id="IPR001232">
    <property type="entry name" value="SKP1-like"/>
</dbReference>
<dbReference type="STRING" id="35128.B8BX43"/>
<dbReference type="InterPro" id="IPR016072">
    <property type="entry name" value="Skp1_comp_dimer"/>
</dbReference>
<dbReference type="InterPro" id="IPR036296">
    <property type="entry name" value="SKP1-like_dim_sf"/>
</dbReference>
<sequence length="158" mass="17965">IKLISRAGDSFELPYAAAILSQTVKDAQSCEDDEENENPDDVEIVKVESRCLEKVVEFLVHHLEEPLAEIKTPLEDNTFDGVVKQQFYRDFVKGVDQPMLFDLVTAANFMAIQPLLDLTCLQVSCQLMGKSADEIRTILNIPQMTPEEEAKARQEHRW</sequence>
<keyword evidence="2" id="KW-0833">Ubl conjugation pathway</keyword>
<dbReference type="OMA" id="SFDAEFM"/>
<dbReference type="InParanoid" id="B8BX43"/>
<dbReference type="PaxDb" id="35128-Thaps261689"/>
<organism evidence="5 6">
    <name type="scientific">Thalassiosira pseudonana</name>
    <name type="common">Marine diatom</name>
    <name type="synonym">Cyclotella nana</name>
    <dbReference type="NCBI Taxonomy" id="35128"/>
    <lineage>
        <taxon>Eukaryota</taxon>
        <taxon>Sar</taxon>
        <taxon>Stramenopiles</taxon>
        <taxon>Ochrophyta</taxon>
        <taxon>Bacillariophyta</taxon>
        <taxon>Coscinodiscophyceae</taxon>
        <taxon>Thalassiosirophycidae</taxon>
        <taxon>Thalassiosirales</taxon>
        <taxon>Thalassiosiraceae</taxon>
        <taxon>Thalassiosira</taxon>
    </lineage>
</organism>
<dbReference type="PIRSF" id="PIRSF028729">
    <property type="entry name" value="E3_ubiquit_lig_SCF_Skp"/>
    <property type="match status" value="1"/>
</dbReference>
<feature type="domain" description="SKP1 component dimerisation" evidence="3">
    <location>
        <begin position="113"/>
        <end position="158"/>
    </location>
</feature>
<dbReference type="SMART" id="SM00512">
    <property type="entry name" value="Skp1"/>
    <property type="match status" value="1"/>
</dbReference>
<comment type="similarity">
    <text evidence="1">Belongs to the SKP1 family.</text>
</comment>
<reference evidence="5 6" key="2">
    <citation type="journal article" date="2008" name="Nature">
        <title>The Phaeodactylum genome reveals the evolutionary history of diatom genomes.</title>
        <authorList>
            <person name="Bowler C."/>
            <person name="Allen A.E."/>
            <person name="Badger J.H."/>
            <person name="Grimwood J."/>
            <person name="Jabbari K."/>
            <person name="Kuo A."/>
            <person name="Maheswari U."/>
            <person name="Martens C."/>
            <person name="Maumus F."/>
            <person name="Otillar R.P."/>
            <person name="Rayko E."/>
            <person name="Salamov A."/>
            <person name="Vandepoele K."/>
            <person name="Beszteri B."/>
            <person name="Gruber A."/>
            <person name="Heijde M."/>
            <person name="Katinka M."/>
            <person name="Mock T."/>
            <person name="Valentin K."/>
            <person name="Verret F."/>
            <person name="Berges J.A."/>
            <person name="Brownlee C."/>
            <person name="Cadoret J.P."/>
            <person name="Chiovitti A."/>
            <person name="Choi C.J."/>
            <person name="Coesel S."/>
            <person name="De Martino A."/>
            <person name="Detter J.C."/>
            <person name="Durkin C."/>
            <person name="Falciatore A."/>
            <person name="Fournet J."/>
            <person name="Haruta M."/>
            <person name="Huysman M.J."/>
            <person name="Jenkins B.D."/>
            <person name="Jiroutova K."/>
            <person name="Jorgensen R.E."/>
            <person name="Joubert Y."/>
            <person name="Kaplan A."/>
            <person name="Kroger N."/>
            <person name="Kroth P.G."/>
            <person name="La Roche J."/>
            <person name="Lindquist E."/>
            <person name="Lommer M."/>
            <person name="Martin-Jezequel V."/>
            <person name="Lopez P.J."/>
            <person name="Lucas S."/>
            <person name="Mangogna M."/>
            <person name="McGinnis K."/>
            <person name="Medlin L.K."/>
            <person name="Montsant A."/>
            <person name="Oudot-Le Secq M.P."/>
            <person name="Napoli C."/>
            <person name="Obornik M."/>
            <person name="Parker M.S."/>
            <person name="Petit J.L."/>
            <person name="Porcel B.M."/>
            <person name="Poulsen N."/>
            <person name="Robison M."/>
            <person name="Rychlewski L."/>
            <person name="Rynearson T.A."/>
            <person name="Schmutz J."/>
            <person name="Shapiro H."/>
            <person name="Siaut M."/>
            <person name="Stanley M."/>
            <person name="Sussman M.R."/>
            <person name="Taylor A.R."/>
            <person name="Vardi A."/>
            <person name="von Dassow P."/>
            <person name="Vyverman W."/>
            <person name="Willis A."/>
            <person name="Wyrwicz L.S."/>
            <person name="Rokhsar D.S."/>
            <person name="Weissenbach J."/>
            <person name="Armbrust E.V."/>
            <person name="Green B.R."/>
            <person name="Van de Peer Y."/>
            <person name="Grigoriev I.V."/>
        </authorList>
    </citation>
    <scope>NUCLEOTIDE SEQUENCE [LARGE SCALE GENOMIC DNA]</scope>
    <source>
        <strain evidence="5 6">CCMP1335</strain>
    </source>
</reference>
<dbReference type="GO" id="GO:0005634">
    <property type="term" value="C:nucleus"/>
    <property type="evidence" value="ECO:0000318"/>
    <property type="project" value="GO_Central"/>
</dbReference>
<dbReference type="HOGENOM" id="CLU_059252_4_1_1"/>
<dbReference type="GO" id="GO:0031146">
    <property type="term" value="P:SCF-dependent proteasomal ubiquitin-dependent protein catabolic process"/>
    <property type="evidence" value="ECO:0000318"/>
    <property type="project" value="GO_Central"/>
</dbReference>
<evidence type="ECO:0000313" key="5">
    <source>
        <dbReference type="EMBL" id="EED94142.1"/>
    </source>
</evidence>
<dbReference type="GO" id="GO:0005737">
    <property type="term" value="C:cytoplasm"/>
    <property type="evidence" value="ECO:0000318"/>
    <property type="project" value="GO_Central"/>
</dbReference>
<accession>B8BX43</accession>
<proteinExistence type="inferred from homology"/>
<evidence type="ECO:0000259" key="4">
    <source>
        <dbReference type="Pfam" id="PF03931"/>
    </source>
</evidence>
<dbReference type="RefSeq" id="XP_002288706.1">
    <property type="nucleotide sequence ID" value="XM_002288670.1"/>
</dbReference>
<feature type="non-terminal residue" evidence="5">
    <location>
        <position position="158"/>
    </location>
</feature>
<dbReference type="PANTHER" id="PTHR11165">
    <property type="entry name" value="SKP1"/>
    <property type="match status" value="1"/>
</dbReference>
<dbReference type="Gene3D" id="3.30.710.10">
    <property type="entry name" value="Potassium Channel Kv1.1, Chain A"/>
    <property type="match status" value="1"/>
</dbReference>
<name>B8BX43_THAPS</name>